<dbReference type="EMBL" id="JAEPRD010000031">
    <property type="protein sequence ID" value="KAG2206294.1"/>
    <property type="molecule type" value="Genomic_DNA"/>
</dbReference>
<dbReference type="Pfam" id="PF03142">
    <property type="entry name" value="Chitin_synth_2"/>
    <property type="match status" value="1"/>
</dbReference>
<feature type="region of interest" description="Disordered" evidence="10">
    <location>
        <begin position="563"/>
        <end position="591"/>
    </location>
</feature>
<keyword evidence="6 11" id="KW-0812">Transmembrane</keyword>
<dbReference type="InterPro" id="IPR054295">
    <property type="entry name" value="CHS4-like_dom"/>
</dbReference>
<dbReference type="GO" id="GO:0004100">
    <property type="term" value="F:chitin synthase activity"/>
    <property type="evidence" value="ECO:0007669"/>
    <property type="project" value="UniProtKB-EC"/>
</dbReference>
<dbReference type="EC" id="2.4.1.16" evidence="2"/>
<dbReference type="GO" id="GO:0005886">
    <property type="term" value="C:plasma membrane"/>
    <property type="evidence" value="ECO:0007669"/>
    <property type="project" value="UniProtKB-SubCell"/>
</dbReference>
<feature type="region of interest" description="Disordered" evidence="10">
    <location>
        <begin position="1194"/>
        <end position="1217"/>
    </location>
</feature>
<feature type="compositionally biased region" description="Low complexity" evidence="10">
    <location>
        <begin position="574"/>
        <end position="589"/>
    </location>
</feature>
<feature type="region of interest" description="Disordered" evidence="10">
    <location>
        <begin position="1"/>
        <end position="92"/>
    </location>
</feature>
<dbReference type="SUPFAM" id="SSF53448">
    <property type="entry name" value="Nucleotide-diphospho-sugar transferases"/>
    <property type="match status" value="1"/>
</dbReference>
<evidence type="ECO:0000256" key="6">
    <source>
        <dbReference type="ARBA" id="ARBA00022692"/>
    </source>
</evidence>
<feature type="domain" description="Chitin synthase 4-like" evidence="12">
    <location>
        <begin position="301"/>
        <end position="388"/>
    </location>
</feature>
<evidence type="ECO:0000259" key="12">
    <source>
        <dbReference type="Pfam" id="PF22997"/>
    </source>
</evidence>
<feature type="compositionally biased region" description="Polar residues" evidence="10">
    <location>
        <begin position="1194"/>
        <end position="1209"/>
    </location>
</feature>
<gene>
    <name evidence="13" type="ORF">INT47_007308</name>
</gene>
<dbReference type="Proteomes" id="UP000603453">
    <property type="component" value="Unassembled WGS sequence"/>
</dbReference>
<evidence type="ECO:0000256" key="2">
    <source>
        <dbReference type="ARBA" id="ARBA00012543"/>
    </source>
</evidence>
<evidence type="ECO:0000256" key="3">
    <source>
        <dbReference type="ARBA" id="ARBA00022475"/>
    </source>
</evidence>
<evidence type="ECO:0000256" key="4">
    <source>
        <dbReference type="ARBA" id="ARBA00022676"/>
    </source>
</evidence>
<dbReference type="PANTHER" id="PTHR22914:SF16">
    <property type="entry name" value="CHITIN SYNTHASE 3"/>
    <property type="match status" value="1"/>
</dbReference>
<keyword evidence="3" id="KW-1003">Cell membrane</keyword>
<dbReference type="GO" id="GO:0030428">
    <property type="term" value="C:cell septum"/>
    <property type="evidence" value="ECO:0007669"/>
    <property type="project" value="TreeGrafter"/>
</dbReference>
<feature type="compositionally biased region" description="Acidic residues" evidence="10">
    <location>
        <begin position="1269"/>
        <end position="1281"/>
    </location>
</feature>
<comment type="caution">
    <text evidence="13">The sequence shown here is derived from an EMBL/GenBank/DDBJ whole genome shotgun (WGS) entry which is preliminary data.</text>
</comment>
<feature type="compositionally biased region" description="Pro residues" evidence="10">
    <location>
        <begin position="9"/>
        <end position="20"/>
    </location>
</feature>
<feature type="transmembrane region" description="Helical" evidence="11">
    <location>
        <begin position="1001"/>
        <end position="1020"/>
    </location>
</feature>
<reference evidence="13" key="1">
    <citation type="submission" date="2020-12" db="EMBL/GenBank/DDBJ databases">
        <title>Metabolic potential, ecology and presence of endohyphal bacteria is reflected in genomic diversity of Mucoromycotina.</title>
        <authorList>
            <person name="Muszewska A."/>
            <person name="Okrasinska A."/>
            <person name="Steczkiewicz K."/>
            <person name="Drgas O."/>
            <person name="Orlowska M."/>
            <person name="Perlinska-Lenart U."/>
            <person name="Aleksandrzak-Piekarczyk T."/>
            <person name="Szatraj K."/>
            <person name="Zielenkiewicz U."/>
            <person name="Pilsyk S."/>
            <person name="Malc E."/>
            <person name="Mieczkowski P."/>
            <person name="Kruszewska J.S."/>
            <person name="Biernat P."/>
            <person name="Pawlowska J."/>
        </authorList>
    </citation>
    <scope>NUCLEOTIDE SEQUENCE</scope>
    <source>
        <strain evidence="13">WA0000017839</strain>
    </source>
</reference>
<sequence>MNHEAGEPSQPPPPPPPPPRSTSLRRNMSKSSQVDGKPRRQRSLVRPERERNDPNNRLYHYRQRAGQTDDLAPSTTGNGPPNQPPLPAPPHREQLLRRGKSILGREEKNETTGGAITFVEQKQKSTGCVPDGPAQSAWREKIGLVSFILFIMGCVGFLTFGFTQAICPIPPMSVRGGQVSNGYLIIGGWAYMLAEWSHPVGITNETTNILYPPINAGGMDASFLFQTVQPDCTSVFIPKQGEQPYYFPCQLFNPNATIAPDQTGYKNATSCHLSSNARGLYQSFKTQGVPKATGLDKAARVYYDWNDITATDLLTVYNGNVLNLKLLQSLPTAYFGVPEGGLISQLLQTPEVFAGKDLTKTINGNGKLDSAEWEIEAKCLSATIKVGSLDTISIGCMASDIVLYVSLVVILGVILVKFGLAVIFGWCLSWKLGNFKEGESYASRMKRAQEIENWTSNMQTSAPLPKPRIQSTYYGANNSRRRSLFPQTSRFTQPMHGSTRFDGPGSPSVWRTPNSALEGHVNRQSVFMDGRQSVFMDGRQSTLDFNTSRASVFYNTPNSTSARFMGTLDTPRRSSINSASDATNTTSDSMGGPVCPLPLSRHAVRQPPSDYMPFNFPLAHTVCLVTCYSEGEAGIRITLDSIATSDYPNSHKLLLVICDGLITGSGETKSTPDICVGMMRDLLVPADQVVANSYVALADGSRQNNMAKVYAGYYKYDDSSVDRAHQQRVPMITIVKCGTAQEQSEGGKSGNRGKRDSQIILMQFMQKVMFDERMTMMEYEFFNAIWRICGVPPDAYEIVLMVDADTKLFPDALSRLISCAVKDPEISGLCGETKIANKTDSFVTMMQVFEYYISHHQSKAFESIFGGVTCLPGCFCMYRIKAPKGPDGYWVPILANPDIVERYSENVVDTLHKKNLLLLGEDRYLSTLMLRTFPNRKMMFVPQAVCKTVVPDTFMVLLSQRRRWINSTIHNLMELLFVHDLCGTFCFSMQFVIFMELVGTLALPAAISFTLYLVVMACLGQPSLIPLILLALILGLPAVLIVMTSRKIVYVGWMLVYLISLPIWNFVLPVYAYWHFDDFSWGDTRKVAGANKSDKKGGHADKSGEFDSSVIIMKKWSEYEKERRTREALDRNLPVPRFVDRPGSTVDVFRDSVHKRISKGSAGSNDSNAPLTAGYTQERQITQGLAIQEHAIHNSGNNRNGESQSSNESVGPDIPLTMLHRNSSQESFKRPAPRANYNAALVNNFAEDDLYSPMWSDPAPHHHHHQPFVDDDDENDNDDSLQDTRPPYKTNIPHDYS</sequence>
<keyword evidence="5" id="KW-0808">Transferase</keyword>
<keyword evidence="14" id="KW-1185">Reference proteome</keyword>
<feature type="compositionally biased region" description="Basic and acidic residues" evidence="10">
    <location>
        <begin position="45"/>
        <end position="54"/>
    </location>
</feature>
<evidence type="ECO:0000256" key="7">
    <source>
        <dbReference type="ARBA" id="ARBA00022989"/>
    </source>
</evidence>
<evidence type="ECO:0000313" key="13">
    <source>
        <dbReference type="EMBL" id="KAG2206294.1"/>
    </source>
</evidence>
<keyword evidence="8 11" id="KW-0472">Membrane</keyword>
<evidence type="ECO:0000256" key="11">
    <source>
        <dbReference type="SAM" id="Phobius"/>
    </source>
</evidence>
<feature type="transmembrane region" description="Helical" evidence="11">
    <location>
        <begin position="1027"/>
        <end position="1044"/>
    </location>
</feature>
<dbReference type="Pfam" id="PF22997">
    <property type="entry name" value="CHS4"/>
    <property type="match status" value="1"/>
</dbReference>
<evidence type="ECO:0000256" key="9">
    <source>
        <dbReference type="ARBA" id="ARBA00023180"/>
    </source>
</evidence>
<evidence type="ECO:0000256" key="5">
    <source>
        <dbReference type="ARBA" id="ARBA00022679"/>
    </source>
</evidence>
<keyword evidence="9" id="KW-0325">Glycoprotein</keyword>
<dbReference type="PANTHER" id="PTHR22914">
    <property type="entry name" value="CHITIN SYNTHASE"/>
    <property type="match status" value="1"/>
</dbReference>
<evidence type="ECO:0000256" key="8">
    <source>
        <dbReference type="ARBA" id="ARBA00023136"/>
    </source>
</evidence>
<feature type="compositionally biased region" description="Polar residues" evidence="10">
    <location>
        <begin position="21"/>
        <end position="34"/>
    </location>
</feature>
<comment type="subcellular location">
    <subcellularLocation>
        <location evidence="1">Cell membrane</location>
        <topology evidence="1">Multi-pass membrane protein</topology>
    </subcellularLocation>
</comment>
<dbReference type="InterPro" id="IPR029044">
    <property type="entry name" value="Nucleotide-diphossugar_trans"/>
</dbReference>
<feature type="transmembrane region" description="Helical" evidence="11">
    <location>
        <begin position="142"/>
        <end position="162"/>
    </location>
</feature>
<dbReference type="InterPro" id="IPR004835">
    <property type="entry name" value="Chitin_synth"/>
</dbReference>
<dbReference type="CDD" id="cd04190">
    <property type="entry name" value="Chitin_synth_C"/>
    <property type="match status" value="1"/>
</dbReference>
<accession>A0A8H7R7X4</accession>
<dbReference type="GO" id="GO:0006031">
    <property type="term" value="P:chitin biosynthetic process"/>
    <property type="evidence" value="ECO:0007669"/>
    <property type="project" value="TreeGrafter"/>
</dbReference>
<organism evidence="13 14">
    <name type="scientific">Mucor saturninus</name>
    <dbReference type="NCBI Taxonomy" id="64648"/>
    <lineage>
        <taxon>Eukaryota</taxon>
        <taxon>Fungi</taxon>
        <taxon>Fungi incertae sedis</taxon>
        <taxon>Mucoromycota</taxon>
        <taxon>Mucoromycotina</taxon>
        <taxon>Mucoromycetes</taxon>
        <taxon>Mucorales</taxon>
        <taxon>Mucorineae</taxon>
        <taxon>Mucoraceae</taxon>
        <taxon>Mucor</taxon>
    </lineage>
</organism>
<feature type="region of interest" description="Disordered" evidence="10">
    <location>
        <begin position="1253"/>
        <end position="1297"/>
    </location>
</feature>
<name>A0A8H7R7X4_9FUNG</name>
<evidence type="ECO:0000313" key="14">
    <source>
        <dbReference type="Proteomes" id="UP000603453"/>
    </source>
</evidence>
<proteinExistence type="predicted"/>
<evidence type="ECO:0000256" key="10">
    <source>
        <dbReference type="SAM" id="MobiDB-lite"/>
    </source>
</evidence>
<feature type="transmembrane region" description="Helical" evidence="11">
    <location>
        <begin position="401"/>
        <end position="428"/>
    </location>
</feature>
<keyword evidence="7 11" id="KW-1133">Transmembrane helix</keyword>
<evidence type="ECO:0000256" key="1">
    <source>
        <dbReference type="ARBA" id="ARBA00004651"/>
    </source>
</evidence>
<keyword evidence="4" id="KW-0328">Glycosyltransferase</keyword>
<dbReference type="OrthoDB" id="370884at2759"/>
<feature type="transmembrane region" description="Helical" evidence="11">
    <location>
        <begin position="1050"/>
        <end position="1076"/>
    </location>
</feature>
<protein>
    <recommendedName>
        <fullName evidence="2">chitin synthase</fullName>
        <ecNumber evidence="2">2.4.1.16</ecNumber>
    </recommendedName>
</protein>